<evidence type="ECO:0000313" key="4">
    <source>
        <dbReference type="EMBL" id="SHG18821.1"/>
    </source>
</evidence>
<dbReference type="InterPro" id="IPR028082">
    <property type="entry name" value="Peripla_BP_I"/>
</dbReference>
<dbReference type="PANTHER" id="PTHR47235:SF1">
    <property type="entry name" value="BLR6548 PROTEIN"/>
    <property type="match status" value="1"/>
</dbReference>
<keyword evidence="5" id="KW-1185">Reference proteome</keyword>
<dbReference type="AlphaFoldDB" id="A0A1M5HS78"/>
<dbReference type="PROSITE" id="PS51257">
    <property type="entry name" value="PROKAR_LIPOPROTEIN"/>
    <property type="match status" value="1"/>
</dbReference>
<name>A0A1M5HS78_9ACTN</name>
<dbReference type="Pfam" id="PF13458">
    <property type="entry name" value="Peripla_BP_6"/>
    <property type="match status" value="1"/>
</dbReference>
<protein>
    <submittedName>
        <fullName evidence="4">ABC-type branched-chain amino acid transport system, substrate-binding protein</fullName>
    </submittedName>
</protein>
<proteinExistence type="inferred from homology"/>
<dbReference type="Proteomes" id="UP000184471">
    <property type="component" value="Unassembled WGS sequence"/>
</dbReference>
<accession>A0A1M5HS78</accession>
<reference evidence="4 5" key="1">
    <citation type="submission" date="2016-11" db="EMBL/GenBank/DDBJ databases">
        <authorList>
            <person name="Jaros S."/>
            <person name="Januszkiewicz K."/>
            <person name="Wedrychowicz H."/>
        </authorList>
    </citation>
    <scope>NUCLEOTIDE SEQUENCE [LARGE SCALE GENOMIC DNA]</scope>
    <source>
        <strain evidence="4 5">DSM 45408</strain>
    </source>
</reference>
<dbReference type="RefSeq" id="WP_073419779.1">
    <property type="nucleotide sequence ID" value="NZ_FQVX01000002.1"/>
</dbReference>
<keyword evidence="2" id="KW-0732">Signal</keyword>
<dbReference type="OrthoDB" id="26870at2"/>
<dbReference type="STRING" id="1070870.SAMN05444351_1717"/>
<evidence type="ECO:0000259" key="3">
    <source>
        <dbReference type="Pfam" id="PF13458"/>
    </source>
</evidence>
<evidence type="ECO:0000256" key="2">
    <source>
        <dbReference type="ARBA" id="ARBA00022729"/>
    </source>
</evidence>
<gene>
    <name evidence="4" type="ORF">SAMN05444351_1717</name>
</gene>
<dbReference type="InterPro" id="IPR028081">
    <property type="entry name" value="Leu-bd"/>
</dbReference>
<dbReference type="SUPFAM" id="SSF53822">
    <property type="entry name" value="Periplasmic binding protein-like I"/>
    <property type="match status" value="1"/>
</dbReference>
<evidence type="ECO:0000256" key="1">
    <source>
        <dbReference type="ARBA" id="ARBA00010062"/>
    </source>
</evidence>
<evidence type="ECO:0000313" key="5">
    <source>
        <dbReference type="Proteomes" id="UP000184471"/>
    </source>
</evidence>
<dbReference type="EMBL" id="FQVX01000002">
    <property type="protein sequence ID" value="SHG18821.1"/>
    <property type="molecule type" value="Genomic_DNA"/>
</dbReference>
<dbReference type="PANTHER" id="PTHR47235">
    <property type="entry name" value="BLR6548 PROTEIN"/>
    <property type="match status" value="1"/>
</dbReference>
<dbReference type="Gene3D" id="3.40.50.2300">
    <property type="match status" value="2"/>
</dbReference>
<sequence length="415" mass="42652">MRAGTRLRGATVLTAAAVVAVTGCSTKAPDSGGGGGGGGGSASEVTTDVGVEGTTIRLGVLTDLTGVFAALGTDITNGNTLYWQDNQVCDTYDVELDVQDTGYVPQQGVQLYSGMKDNVLAMQQTIGSPINTALAPEYEADSMVNFPSAWARTLTEIPGTGVLGATYDVELANGYQYLFDQGLLADGDKVGHIYFEGEYGENGLAGTRAVAEARGLEVVEAQIKSSDQDMSAQITQFASEGVNAIVLTVAPAQTASAAAVAQAAGLDVPILGSNPVFAPGLLQGPSAQWLKDHLYVASPITAWDAQPELLEQYQAAYPNTTPSLGAVFGYAMGDVMNQVLTAACESGDLTREGVTAAFGELSDVDTSGLLVPIDAFETGVSPSTQSFILRPADVPGGAEVVQDAFEGELAGELAG</sequence>
<feature type="domain" description="Leucine-binding protein" evidence="3">
    <location>
        <begin position="55"/>
        <end position="386"/>
    </location>
</feature>
<comment type="similarity">
    <text evidence="1">Belongs to the leucine-binding protein family.</text>
</comment>
<organism evidence="4 5">
    <name type="scientific">Geodermatophilus nigrescens</name>
    <dbReference type="NCBI Taxonomy" id="1070870"/>
    <lineage>
        <taxon>Bacteria</taxon>
        <taxon>Bacillati</taxon>
        <taxon>Actinomycetota</taxon>
        <taxon>Actinomycetes</taxon>
        <taxon>Geodermatophilales</taxon>
        <taxon>Geodermatophilaceae</taxon>
        <taxon>Geodermatophilus</taxon>
    </lineage>
</organism>